<evidence type="ECO:0000256" key="1">
    <source>
        <dbReference type="ARBA" id="ARBA00009477"/>
    </source>
</evidence>
<sequence length="290" mass="32545">EFVEEGNILVKIEKTDYEIALEKSLSALKQAQSNLALEKGKQLVAKKEWEIMSKQGGDNISEEQKALALRVPQLMSAVASVNQAEADVRKARLDLKRTVIRAPFNGIVMEKNVSKGSYLNVQGSIARIISTEDFYVEAYIEKEHLKWLDKSGPVTIESGTGKFTGKIEEILPDVQTEGLMAKLLITVNNPLQSEPPLLVGDYAEVIFKGKILSNIYKIPRSAISERGKIYLVDSENRLRIKEFDKMWEDEKNIYIKNTFPPEWKLVVSKIFAPSDGMKVEISDENAGAAR</sequence>
<dbReference type="SUPFAM" id="SSF111369">
    <property type="entry name" value="HlyD-like secretion proteins"/>
    <property type="match status" value="1"/>
</dbReference>
<dbReference type="PANTHER" id="PTHR30469">
    <property type="entry name" value="MULTIDRUG RESISTANCE PROTEIN MDTA"/>
    <property type="match status" value="1"/>
</dbReference>
<dbReference type="Gene3D" id="2.40.30.170">
    <property type="match status" value="1"/>
</dbReference>
<gene>
    <name evidence="2" type="ORF">FXF49_03925</name>
</gene>
<accession>A0A5D0MQZ7</accession>
<dbReference type="PANTHER" id="PTHR30469:SF15">
    <property type="entry name" value="HLYD FAMILY OF SECRETION PROTEINS"/>
    <property type="match status" value="1"/>
</dbReference>
<evidence type="ECO:0000313" key="3">
    <source>
        <dbReference type="Proteomes" id="UP000323337"/>
    </source>
</evidence>
<comment type="caution">
    <text evidence="2">The sequence shown here is derived from an EMBL/GenBank/DDBJ whole genome shotgun (WGS) entry which is preliminary data.</text>
</comment>
<dbReference type="EMBL" id="VSIV01000090">
    <property type="protein sequence ID" value="TYB33898.1"/>
    <property type="molecule type" value="Genomic_DNA"/>
</dbReference>
<protein>
    <submittedName>
        <fullName evidence="2">Efflux RND transporter periplasmic adaptor subunit</fullName>
    </submittedName>
</protein>
<feature type="non-terminal residue" evidence="2">
    <location>
        <position position="1"/>
    </location>
</feature>
<dbReference type="InterPro" id="IPR006143">
    <property type="entry name" value="RND_pump_MFP"/>
</dbReference>
<organism evidence="2 3">
    <name type="scientific">Flexistipes sinusarabici</name>
    <dbReference type="NCBI Taxonomy" id="2352"/>
    <lineage>
        <taxon>Bacteria</taxon>
        <taxon>Pseudomonadati</taxon>
        <taxon>Deferribacterota</taxon>
        <taxon>Deferribacteres</taxon>
        <taxon>Deferribacterales</taxon>
        <taxon>Flexistipitaceae</taxon>
        <taxon>Flexistipes</taxon>
    </lineage>
</organism>
<dbReference type="GO" id="GO:1990281">
    <property type="term" value="C:efflux pump complex"/>
    <property type="evidence" value="ECO:0007669"/>
    <property type="project" value="TreeGrafter"/>
</dbReference>
<dbReference type="Gene3D" id="1.10.287.470">
    <property type="entry name" value="Helix hairpin bin"/>
    <property type="match status" value="1"/>
</dbReference>
<dbReference type="AlphaFoldDB" id="A0A5D0MQZ7"/>
<dbReference type="Gene3D" id="2.40.50.100">
    <property type="match status" value="1"/>
</dbReference>
<comment type="similarity">
    <text evidence="1">Belongs to the membrane fusion protein (MFP) (TC 8.A.1) family.</text>
</comment>
<dbReference type="RefSeq" id="WP_303700602.1">
    <property type="nucleotide sequence ID" value="NZ_VSIV01000090.1"/>
</dbReference>
<reference evidence="2 3" key="1">
    <citation type="submission" date="2019-08" db="EMBL/GenBank/DDBJ databases">
        <title>Genomic characterization of a novel candidate phylum (ARYD3) from a high temperature, high salinity tertiary oil reservoir in north central Oklahoma, USA.</title>
        <authorList>
            <person name="Youssef N.H."/>
            <person name="Yadav A."/>
            <person name="Elshahed M.S."/>
        </authorList>
    </citation>
    <scope>NUCLEOTIDE SEQUENCE [LARGE SCALE GENOMIC DNA]</scope>
    <source>
        <strain evidence="2">ARYD1</strain>
    </source>
</reference>
<dbReference type="NCBIfam" id="TIGR01730">
    <property type="entry name" value="RND_mfp"/>
    <property type="match status" value="1"/>
</dbReference>
<dbReference type="GO" id="GO:0015562">
    <property type="term" value="F:efflux transmembrane transporter activity"/>
    <property type="evidence" value="ECO:0007669"/>
    <property type="project" value="TreeGrafter"/>
</dbReference>
<proteinExistence type="inferred from homology"/>
<evidence type="ECO:0000313" key="2">
    <source>
        <dbReference type="EMBL" id="TYB33898.1"/>
    </source>
</evidence>
<dbReference type="Proteomes" id="UP000323337">
    <property type="component" value="Unassembled WGS sequence"/>
</dbReference>
<name>A0A5D0MQZ7_FLESI</name>